<dbReference type="EC" id="5.3.1.12" evidence="4 7"/>
<reference evidence="8 9" key="1">
    <citation type="submission" date="2016-01" db="EMBL/GenBank/DDBJ databases">
        <title>High potential of lignocellulose degradation of a new Verrucomicrobia species.</title>
        <authorList>
            <person name="Wang Y."/>
            <person name="Shi Y."/>
            <person name="Qiu Z."/>
            <person name="Liu S."/>
            <person name="Yang H."/>
        </authorList>
    </citation>
    <scope>NUCLEOTIDE SEQUENCE [LARGE SCALE GENOMIC DNA]</scope>
    <source>
        <strain evidence="8 9">TSB47</strain>
    </source>
</reference>
<evidence type="ECO:0000256" key="2">
    <source>
        <dbReference type="ARBA" id="ARBA00004892"/>
    </source>
</evidence>
<evidence type="ECO:0000256" key="5">
    <source>
        <dbReference type="ARBA" id="ARBA00020555"/>
    </source>
</evidence>
<dbReference type="InterPro" id="IPR003766">
    <property type="entry name" value="Uronate_isomerase"/>
</dbReference>
<gene>
    <name evidence="7" type="primary">uxaC</name>
    <name evidence="8" type="ORF">AW736_13255</name>
</gene>
<dbReference type="UniPathway" id="UPA00246"/>
<dbReference type="AlphaFoldDB" id="A0A178II31"/>
<comment type="catalytic activity">
    <reaction evidence="7">
        <text>aldehydo-D-galacturonate = keto-D-tagaturonate</text>
        <dbReference type="Rhea" id="RHEA:27702"/>
        <dbReference type="ChEBI" id="CHEBI:12952"/>
        <dbReference type="ChEBI" id="CHEBI:17886"/>
    </reaction>
</comment>
<dbReference type="GO" id="GO:0008880">
    <property type="term" value="F:glucuronate isomerase activity"/>
    <property type="evidence" value="ECO:0007669"/>
    <property type="project" value="UniProtKB-UniRule"/>
</dbReference>
<evidence type="ECO:0000256" key="1">
    <source>
        <dbReference type="ARBA" id="ARBA00001165"/>
    </source>
</evidence>
<organism evidence="8 9">
    <name type="scientific">Termitidicoccus mucosus</name>
    <dbReference type="NCBI Taxonomy" id="1184151"/>
    <lineage>
        <taxon>Bacteria</taxon>
        <taxon>Pseudomonadati</taxon>
        <taxon>Verrucomicrobiota</taxon>
        <taxon>Opitutia</taxon>
        <taxon>Opitutales</taxon>
        <taxon>Opitutaceae</taxon>
        <taxon>Termitidicoccus</taxon>
    </lineage>
</organism>
<dbReference type="OrthoDB" id="9766564at2"/>
<dbReference type="PANTHER" id="PTHR30068">
    <property type="entry name" value="URONATE ISOMERASE"/>
    <property type="match status" value="1"/>
</dbReference>
<dbReference type="NCBIfam" id="NF002794">
    <property type="entry name" value="PRK02925.1"/>
    <property type="match status" value="1"/>
</dbReference>
<name>A0A178II31_9BACT</name>
<dbReference type="Proteomes" id="UP000078486">
    <property type="component" value="Unassembled WGS sequence"/>
</dbReference>
<comment type="catalytic activity">
    <reaction evidence="1 7">
        <text>D-glucuronate = D-fructuronate</text>
        <dbReference type="Rhea" id="RHEA:13049"/>
        <dbReference type="ChEBI" id="CHEBI:58720"/>
        <dbReference type="ChEBI" id="CHEBI:59863"/>
        <dbReference type="EC" id="5.3.1.12"/>
    </reaction>
</comment>
<keyword evidence="9" id="KW-1185">Reference proteome</keyword>
<dbReference type="Pfam" id="PF02614">
    <property type="entry name" value="UxaC"/>
    <property type="match status" value="1"/>
</dbReference>
<dbReference type="Gene3D" id="3.20.20.140">
    <property type="entry name" value="Metal-dependent hydrolases"/>
    <property type="match status" value="1"/>
</dbReference>
<sequence>MKDHPFLPENFLLNTDWARTLYFEHAVPQPIFDYHCHLPPDQIASNRQFENLFQIWLAGDHYKWRAMRSNGINEDLITGNKTSDYDKFLAYARTVPQTLRNPLYHWSHLELRRYFGIDLVINEANAPKIWELANARLATPEFTTQGILRKNRVNVVCTTDDPVDSLEHHIAIKKAGLPTRVHPTFRPDKAMVVHAPAVFNAWCDQLAASSGVEVRDLASFLDAIDKRHAFFHSLGGRLSDHGLEFIPDTDCTETEASAIFAAARAGKAAGPEQAARFTWFMMLFFGRLDAKRGWTKQLHLGALRNNNSRLLKRLGADAGVDSIGDFPQARGLARYLDRLDSAGELPKTVLYNLNPSDNYVFATMIGNVQDDLAPGKIQFGSGWWFLDQKEGMEWQLNALSQLGLLSRFVGMLTDSRSFMSYVRHEYFRRLLCSMIGADVEAGLIPADRALVGGMIEDICYKNALRYFGLEAGTL</sequence>
<dbReference type="InterPro" id="IPR032466">
    <property type="entry name" value="Metal_Hydrolase"/>
</dbReference>
<evidence type="ECO:0000256" key="3">
    <source>
        <dbReference type="ARBA" id="ARBA00008397"/>
    </source>
</evidence>
<dbReference type="Gene3D" id="1.10.2020.10">
    <property type="entry name" value="uronate isomerase, domain 2, chain A"/>
    <property type="match status" value="1"/>
</dbReference>
<comment type="similarity">
    <text evidence="3 7">Belongs to the metallo-dependent hydrolases superfamily. Uronate isomerase family.</text>
</comment>
<comment type="pathway">
    <text evidence="2 7">Carbohydrate metabolism; pentose and glucuronate interconversion.</text>
</comment>
<dbReference type="HAMAP" id="MF_00675">
    <property type="entry name" value="UxaC"/>
    <property type="match status" value="1"/>
</dbReference>
<evidence type="ECO:0000313" key="8">
    <source>
        <dbReference type="EMBL" id="OAM89428.1"/>
    </source>
</evidence>
<dbReference type="GO" id="GO:0042840">
    <property type="term" value="P:D-glucuronate catabolic process"/>
    <property type="evidence" value="ECO:0007669"/>
    <property type="project" value="TreeGrafter"/>
</dbReference>
<dbReference type="SUPFAM" id="SSF51556">
    <property type="entry name" value="Metallo-dependent hydrolases"/>
    <property type="match status" value="1"/>
</dbReference>
<protein>
    <recommendedName>
        <fullName evidence="5 7">Uronate isomerase</fullName>
        <ecNumber evidence="4 7">5.3.1.12</ecNumber>
    </recommendedName>
    <alternativeName>
        <fullName evidence="7">Glucuronate isomerase</fullName>
    </alternativeName>
    <alternativeName>
        <fullName evidence="7">Uronic isomerase</fullName>
    </alternativeName>
</protein>
<dbReference type="GO" id="GO:0019698">
    <property type="term" value="P:D-galacturonate catabolic process"/>
    <property type="evidence" value="ECO:0007669"/>
    <property type="project" value="TreeGrafter"/>
</dbReference>
<evidence type="ECO:0000256" key="4">
    <source>
        <dbReference type="ARBA" id="ARBA00012546"/>
    </source>
</evidence>
<comment type="caution">
    <text evidence="8">The sequence shown here is derived from an EMBL/GenBank/DDBJ whole genome shotgun (WGS) entry which is preliminary data.</text>
</comment>
<evidence type="ECO:0000256" key="7">
    <source>
        <dbReference type="HAMAP-Rule" id="MF_00675"/>
    </source>
</evidence>
<accession>A0A178II31</accession>
<keyword evidence="6 7" id="KW-0413">Isomerase</keyword>
<dbReference type="STRING" id="1184151.AW736_13255"/>
<dbReference type="PANTHER" id="PTHR30068:SF4">
    <property type="entry name" value="URONATE ISOMERASE"/>
    <property type="match status" value="1"/>
</dbReference>
<dbReference type="RefSeq" id="WP_068770676.1">
    <property type="nucleotide sequence ID" value="NZ_CP109796.1"/>
</dbReference>
<proteinExistence type="inferred from homology"/>
<evidence type="ECO:0000256" key="6">
    <source>
        <dbReference type="ARBA" id="ARBA00023235"/>
    </source>
</evidence>
<dbReference type="EMBL" id="LRRQ01000096">
    <property type="protein sequence ID" value="OAM89428.1"/>
    <property type="molecule type" value="Genomic_DNA"/>
</dbReference>
<evidence type="ECO:0000313" key="9">
    <source>
        <dbReference type="Proteomes" id="UP000078486"/>
    </source>
</evidence>